<organism evidence="3 4">
    <name type="scientific">Sphingopyxis alaskensis (strain DSM 13593 / LMG 18877 / RB2256)</name>
    <name type="common">Sphingomonas alaskensis</name>
    <dbReference type="NCBI Taxonomy" id="317655"/>
    <lineage>
        <taxon>Bacteria</taxon>
        <taxon>Pseudomonadati</taxon>
        <taxon>Pseudomonadota</taxon>
        <taxon>Alphaproteobacteria</taxon>
        <taxon>Sphingomonadales</taxon>
        <taxon>Sphingomonadaceae</taxon>
        <taxon>Sphingopyxis</taxon>
    </lineage>
</organism>
<dbReference type="eggNOG" id="COG3975">
    <property type="taxonomic scope" value="Bacteria"/>
</dbReference>
<dbReference type="Gene3D" id="1.10.390.10">
    <property type="entry name" value="Neutral Protease Domain 2"/>
    <property type="match status" value="1"/>
</dbReference>
<dbReference type="SUPFAM" id="SSF50156">
    <property type="entry name" value="PDZ domain-like"/>
    <property type="match status" value="1"/>
</dbReference>
<dbReference type="MEROPS" id="M61.001"/>
<keyword evidence="4" id="KW-1185">Reference proteome</keyword>
<dbReference type="InterPro" id="IPR036034">
    <property type="entry name" value="PDZ_sf"/>
</dbReference>
<sequence length="693" mass="76926">MPACWLSRSGWGPSALRKADGPRPNPSPEGEGLSLDLHLHPCLKNATMKTAPFVAAVLLAAPLVLVTAASAQDGNSRPQPVVQPLTIPLPADRPYPGTMQLRVDATDVARGIFHVRQTIPVAKPGKLTLLYPQWLPGKHAPRGAIAEMAGFTASAGGKPLAWTRQPTDVYAFDIDVPAGTKSIEVAFDFLSPTRSSEGRVVVTPAMMNLQWEQVSLYPAGWFTRNIPVQLDVTLPEGWTGVAALDGLKTSGNRYSYAPTNYEVLIDSPMFAGRHFRKWDLGHNVTLNVVADEPHYLAASPDHIARHAALVAEAVALFGSRPFDRYEFLLALTDELGGIGLEHHRSSENSRAVDYFTKWDENDWERGLLPHELVHSWNGKYRRPDKLWTPDYRTPMQDNLLWVYEGQTSYWDLVLAGRSGMQSKETILGEWASHAANYSVQPGRRWRSVEDTTLDPIIAARKPKPFASWSRTEDYYNEGSLMWLEADMLIRGATNNRKSLDDFARAFFGGREGDWGQVTYDFGDVVAALNAVHAYDWERFLRDRMQASGRPAPTGGIERAGYRLVWRDTPNAYDRDRMAQGKNVDLTHSLGLTIDKDGIAGNILWDGPAFRADIVNGTRIVAVDGVAYGKERIEAAIKAAASDSKTPVRLLVERGGRYRTVEIAYHGGLRWPHLEKVADTPDGFDRLFAPKRAL</sequence>
<dbReference type="Pfam" id="PF17899">
    <property type="entry name" value="Peptidase_M61_N"/>
    <property type="match status" value="1"/>
</dbReference>
<dbReference type="KEGG" id="sal:Sala_2716"/>
<protein>
    <submittedName>
        <fullName evidence="3">Glycyl aminopeptidase. Metallo peptidase. MEROPS family M61</fullName>
    </submittedName>
</protein>
<feature type="domain" description="Peptidase M61 N-terminal" evidence="2">
    <location>
        <begin position="101"/>
        <end position="273"/>
    </location>
</feature>
<evidence type="ECO:0000313" key="4">
    <source>
        <dbReference type="Proteomes" id="UP000006578"/>
    </source>
</evidence>
<reference evidence="3 4" key="1">
    <citation type="journal article" date="2009" name="Proc. Natl. Acad. Sci. U.S.A.">
        <title>The genomic basis of trophic strategy in marine bacteria.</title>
        <authorList>
            <person name="Lauro F.M."/>
            <person name="McDougald D."/>
            <person name="Thomas T."/>
            <person name="Williams T.J."/>
            <person name="Egan S."/>
            <person name="Rice S."/>
            <person name="DeMaere M.Z."/>
            <person name="Ting L."/>
            <person name="Ertan H."/>
            <person name="Johnson J."/>
            <person name="Ferriera S."/>
            <person name="Lapidus A."/>
            <person name="Anderson I."/>
            <person name="Kyrpides N."/>
            <person name="Munk A.C."/>
            <person name="Detter C."/>
            <person name="Han C.S."/>
            <person name="Brown M.V."/>
            <person name="Robb F.T."/>
            <person name="Kjelleberg S."/>
            <person name="Cavicchioli R."/>
        </authorList>
    </citation>
    <scope>NUCLEOTIDE SEQUENCE [LARGE SCALE GENOMIC DNA]</scope>
    <source>
        <strain evidence="4">DSM 13593 / LMG 18877 / RB2256</strain>
    </source>
</reference>
<gene>
    <name evidence="3" type="ordered locus">Sala_2716</name>
</gene>
<keyword evidence="3" id="KW-0031">Aminopeptidase</keyword>
<proteinExistence type="predicted"/>
<name>Q1GPK1_SPHAL</name>
<evidence type="ECO:0000313" key="3">
    <source>
        <dbReference type="EMBL" id="ABF54421.1"/>
    </source>
</evidence>
<dbReference type="InterPro" id="IPR007963">
    <property type="entry name" value="Peptidase_M61_catalytic"/>
</dbReference>
<dbReference type="InterPro" id="IPR027268">
    <property type="entry name" value="Peptidase_M4/M1_CTD_sf"/>
</dbReference>
<keyword evidence="3" id="KW-0645">Protease</keyword>
<evidence type="ECO:0000259" key="2">
    <source>
        <dbReference type="Pfam" id="PF17899"/>
    </source>
</evidence>
<dbReference type="Gene3D" id="2.60.40.3650">
    <property type="match status" value="1"/>
</dbReference>
<evidence type="ECO:0000259" key="1">
    <source>
        <dbReference type="Pfam" id="PF05299"/>
    </source>
</evidence>
<dbReference type="STRING" id="317655.Sala_2716"/>
<dbReference type="HOGENOM" id="CLU_435415_0_0_5"/>
<dbReference type="InterPro" id="IPR040756">
    <property type="entry name" value="Peptidase_M61_N"/>
</dbReference>
<dbReference type="AlphaFoldDB" id="Q1GPK1"/>
<dbReference type="Gene3D" id="2.30.42.10">
    <property type="match status" value="1"/>
</dbReference>
<dbReference type="EMBL" id="CP000356">
    <property type="protein sequence ID" value="ABF54421.1"/>
    <property type="molecule type" value="Genomic_DNA"/>
</dbReference>
<feature type="domain" description="Peptidase M61 catalytic" evidence="1">
    <location>
        <begin position="365"/>
        <end position="481"/>
    </location>
</feature>
<accession>Q1GPK1</accession>
<keyword evidence="3" id="KW-0378">Hydrolase</keyword>
<dbReference type="Pfam" id="PF05299">
    <property type="entry name" value="Peptidase_M61"/>
    <property type="match status" value="1"/>
</dbReference>
<dbReference type="GO" id="GO:0004177">
    <property type="term" value="F:aminopeptidase activity"/>
    <property type="evidence" value="ECO:0007669"/>
    <property type="project" value="UniProtKB-KW"/>
</dbReference>
<dbReference type="Proteomes" id="UP000006578">
    <property type="component" value="Chromosome"/>
</dbReference>